<sequence>MVAASHESDPLIQFLNVLQPLSAELIDEARKETFKIFVRKNNILPSFAELVKDGCLFFVAKGLVRAFVVDDGKDITTWLTDENDFIGNIRNPGTFKPTFEEQYQALEDSELLVLPYRVIDDMYTLFPEANVLARKLLAIQYHMSQERSILSRIPSAEARYKQFKIGHPTIKSRVPLKFLASYLGMRIETLSRIRKKAKMDASPED</sequence>
<evidence type="ECO:0000313" key="2">
    <source>
        <dbReference type="Proteomes" id="UP000031246"/>
    </source>
</evidence>
<proteinExistence type="predicted"/>
<dbReference type="SUPFAM" id="SSF51206">
    <property type="entry name" value="cAMP-binding domain-like"/>
    <property type="match status" value="1"/>
</dbReference>
<protein>
    <recommendedName>
        <fullName evidence="3">Cyclic nucleotide-binding domain-containing protein</fullName>
    </recommendedName>
</protein>
<dbReference type="InterPro" id="IPR018490">
    <property type="entry name" value="cNMP-bd_dom_sf"/>
</dbReference>
<name>A0A0C1DDP0_9SPHI</name>
<dbReference type="Gene3D" id="2.60.120.10">
    <property type="entry name" value="Jelly Rolls"/>
    <property type="match status" value="1"/>
</dbReference>
<keyword evidence="2" id="KW-1185">Reference proteome</keyword>
<dbReference type="RefSeq" id="WP_039472117.1">
    <property type="nucleotide sequence ID" value="NZ_JSYN01000004.1"/>
</dbReference>
<comment type="caution">
    <text evidence="1">The sequence shown here is derived from an EMBL/GenBank/DDBJ whole genome shotgun (WGS) entry which is preliminary data.</text>
</comment>
<dbReference type="EMBL" id="JSYN01000004">
    <property type="protein sequence ID" value="KIA95761.1"/>
    <property type="molecule type" value="Genomic_DNA"/>
</dbReference>
<dbReference type="InterPro" id="IPR014710">
    <property type="entry name" value="RmlC-like_jellyroll"/>
</dbReference>
<evidence type="ECO:0008006" key="3">
    <source>
        <dbReference type="Google" id="ProtNLM"/>
    </source>
</evidence>
<gene>
    <name evidence="1" type="ORF">OC25_04175</name>
</gene>
<evidence type="ECO:0000313" key="1">
    <source>
        <dbReference type="EMBL" id="KIA95761.1"/>
    </source>
</evidence>
<dbReference type="OrthoDB" id="752588at2"/>
<dbReference type="Proteomes" id="UP000031246">
    <property type="component" value="Unassembled WGS sequence"/>
</dbReference>
<accession>A0A0C1DDP0</accession>
<reference evidence="1 2" key="1">
    <citation type="submission" date="2014-10" db="EMBL/GenBank/DDBJ databases">
        <title>Pedobacter Kyungheensis.</title>
        <authorList>
            <person name="Anderson B.M."/>
            <person name="Newman J.D."/>
        </authorList>
    </citation>
    <scope>NUCLEOTIDE SEQUENCE [LARGE SCALE GENOMIC DNA]</scope>
    <source>
        <strain evidence="1 2">KACC 16221</strain>
    </source>
</reference>
<dbReference type="AlphaFoldDB" id="A0A0C1DDP0"/>
<organism evidence="1 2">
    <name type="scientific">Pedobacter kyungheensis</name>
    <dbReference type="NCBI Taxonomy" id="1069985"/>
    <lineage>
        <taxon>Bacteria</taxon>
        <taxon>Pseudomonadati</taxon>
        <taxon>Bacteroidota</taxon>
        <taxon>Sphingobacteriia</taxon>
        <taxon>Sphingobacteriales</taxon>
        <taxon>Sphingobacteriaceae</taxon>
        <taxon>Pedobacter</taxon>
    </lineage>
</organism>